<proteinExistence type="predicted"/>
<comment type="caution">
    <text evidence="2">The sequence shown here is derived from an EMBL/GenBank/DDBJ whole genome shotgun (WGS) entry which is preliminary data.</text>
</comment>
<evidence type="ECO:0000313" key="3">
    <source>
        <dbReference type="Proteomes" id="UP000604046"/>
    </source>
</evidence>
<evidence type="ECO:0000256" key="1">
    <source>
        <dbReference type="SAM" id="MobiDB-lite"/>
    </source>
</evidence>
<gene>
    <name evidence="2" type="ORF">SNAT2548_LOCUS270</name>
</gene>
<reference evidence="2" key="1">
    <citation type="submission" date="2021-02" db="EMBL/GenBank/DDBJ databases">
        <authorList>
            <person name="Dougan E. K."/>
            <person name="Rhodes N."/>
            <person name="Thang M."/>
            <person name="Chan C."/>
        </authorList>
    </citation>
    <scope>NUCLEOTIDE SEQUENCE</scope>
</reference>
<protein>
    <submittedName>
        <fullName evidence="2">Uncharacterized protein</fullName>
    </submittedName>
</protein>
<feature type="region of interest" description="Disordered" evidence="1">
    <location>
        <begin position="1"/>
        <end position="107"/>
    </location>
</feature>
<keyword evidence="3" id="KW-1185">Reference proteome</keyword>
<dbReference type="OrthoDB" id="442751at2759"/>
<dbReference type="EMBL" id="CAJNDS010000010">
    <property type="protein sequence ID" value="CAE6915741.1"/>
    <property type="molecule type" value="Genomic_DNA"/>
</dbReference>
<feature type="compositionally biased region" description="Polar residues" evidence="1">
    <location>
        <begin position="57"/>
        <end position="76"/>
    </location>
</feature>
<dbReference type="Proteomes" id="UP000604046">
    <property type="component" value="Unassembled WGS sequence"/>
</dbReference>
<name>A0A812G0M3_9DINO</name>
<dbReference type="AlphaFoldDB" id="A0A812G0M3"/>
<sequence length="333" mass="36936">MDPGRLSQMRGQLSPVEEPAQRVSWKSSPQEEPPQRVWWNSSPEQAVQEPVRLTPLQRETSQGSQSEVSNAASMMSGSEIDVEVLEPREDFPDHMSGGETETEEEEEEVVVKVAGPSDAEKRRRSFEKAVAKGVTSLAMLQKNRDFIWAQTFGYESSEKLFPSFLEAQDNAIAKAVSEWPLNPTRLYEVAADGKQKAELSPQQAASGGIRDDILPDEGRRNRLSKVTAGLLPIAGTWTSNGVQFFYIDMAAGPFCVFPEKAMVMELWRCERLVHVGAALLSNDWKVGSGAFGRFASGGVEVQDSDKVAFPTCSHFHRNFQDFMDSCIGKADER</sequence>
<accession>A0A812G0M3</accession>
<evidence type="ECO:0000313" key="2">
    <source>
        <dbReference type="EMBL" id="CAE6915741.1"/>
    </source>
</evidence>
<organism evidence="2 3">
    <name type="scientific">Symbiodinium natans</name>
    <dbReference type="NCBI Taxonomy" id="878477"/>
    <lineage>
        <taxon>Eukaryota</taxon>
        <taxon>Sar</taxon>
        <taxon>Alveolata</taxon>
        <taxon>Dinophyceae</taxon>
        <taxon>Suessiales</taxon>
        <taxon>Symbiodiniaceae</taxon>
        <taxon>Symbiodinium</taxon>
    </lineage>
</organism>